<name>A0ABQ5V5R0_9PROT</name>
<reference evidence="2" key="1">
    <citation type="journal article" date="2014" name="Int. J. Syst. Evol. Microbiol.">
        <title>Complete genome of a new Firmicutes species belonging to the dominant human colonic microbiota ('Ruminococcus bicirculans') reveals two chromosomes and a selective capacity to utilize plant glucans.</title>
        <authorList>
            <consortium name="NISC Comparative Sequencing Program"/>
            <person name="Wegmann U."/>
            <person name="Louis P."/>
            <person name="Goesmann A."/>
            <person name="Henrissat B."/>
            <person name="Duncan S.H."/>
            <person name="Flint H.J."/>
        </authorList>
    </citation>
    <scope>NUCLEOTIDE SEQUENCE</scope>
    <source>
        <strain evidence="2">NBRC 108219</strain>
    </source>
</reference>
<proteinExistence type="predicted"/>
<keyword evidence="3" id="KW-1185">Reference proteome</keyword>
<evidence type="ECO:0000313" key="3">
    <source>
        <dbReference type="Proteomes" id="UP001161391"/>
    </source>
</evidence>
<protein>
    <recommendedName>
        <fullName evidence="4">NIPSNAP domain-containing protein</fullName>
    </recommendedName>
</protein>
<evidence type="ECO:0000313" key="2">
    <source>
        <dbReference type="EMBL" id="GLQ22420.1"/>
    </source>
</evidence>
<comment type="caution">
    <text evidence="2">The sequence shown here is derived from an EMBL/GenBank/DDBJ whole genome shotgun (WGS) entry which is preliminary data.</text>
</comment>
<evidence type="ECO:0008006" key="4">
    <source>
        <dbReference type="Google" id="ProtNLM"/>
    </source>
</evidence>
<reference evidence="2" key="2">
    <citation type="submission" date="2023-01" db="EMBL/GenBank/DDBJ databases">
        <title>Draft genome sequence of Algimonas ampicilliniresistens strain NBRC 108219.</title>
        <authorList>
            <person name="Sun Q."/>
            <person name="Mori K."/>
        </authorList>
    </citation>
    <scope>NUCLEOTIDE SEQUENCE</scope>
    <source>
        <strain evidence="2">NBRC 108219</strain>
    </source>
</reference>
<dbReference type="EMBL" id="BSNK01000001">
    <property type="protein sequence ID" value="GLQ22420.1"/>
    <property type="molecule type" value="Genomic_DNA"/>
</dbReference>
<accession>A0ABQ5V5R0</accession>
<gene>
    <name evidence="2" type="ORF">GCM10007853_02940</name>
</gene>
<keyword evidence="1" id="KW-0732">Signal</keyword>
<evidence type="ECO:0000256" key="1">
    <source>
        <dbReference type="SAM" id="SignalP"/>
    </source>
</evidence>
<dbReference type="Proteomes" id="UP001161391">
    <property type="component" value="Unassembled WGS sequence"/>
</dbReference>
<feature type="chain" id="PRO_5047322226" description="NIPSNAP domain-containing protein" evidence="1">
    <location>
        <begin position="22"/>
        <end position="149"/>
    </location>
</feature>
<organism evidence="2 3">
    <name type="scientific">Algimonas ampicilliniresistens</name>
    <dbReference type="NCBI Taxonomy" id="1298735"/>
    <lineage>
        <taxon>Bacteria</taxon>
        <taxon>Pseudomonadati</taxon>
        <taxon>Pseudomonadota</taxon>
        <taxon>Alphaproteobacteria</taxon>
        <taxon>Maricaulales</taxon>
        <taxon>Robiginitomaculaceae</taxon>
        <taxon>Algimonas</taxon>
    </lineage>
</organism>
<dbReference type="RefSeq" id="WP_284386771.1">
    <property type="nucleotide sequence ID" value="NZ_BSNK01000001.1"/>
</dbReference>
<sequence length="149" mass="16516">MKALSTFAAFGIIAFAQPSLAQLSVYQDYDVSDEVSVVTTVKVDSNMGDYYLEGLKGGWIESNELAKKLGHIEDYAIYGSAFPNSGEFNMILVVSFKSTADIGPSKAKYDEFMEEWGSEREKEGRAIAKTYPGIRTITGEYLMHQITVK</sequence>
<feature type="signal peptide" evidence="1">
    <location>
        <begin position="1"/>
        <end position="21"/>
    </location>
</feature>